<keyword evidence="5" id="KW-1185">Reference proteome</keyword>
<evidence type="ECO:0000256" key="1">
    <source>
        <dbReference type="ARBA" id="ARBA00022679"/>
    </source>
</evidence>
<dbReference type="PROSITE" id="PS51186">
    <property type="entry name" value="GNAT"/>
    <property type="match status" value="1"/>
</dbReference>
<evidence type="ECO:0000259" key="3">
    <source>
        <dbReference type="PROSITE" id="PS51186"/>
    </source>
</evidence>
<dbReference type="SUPFAM" id="SSF55729">
    <property type="entry name" value="Acyl-CoA N-acyltransferases (Nat)"/>
    <property type="match status" value="1"/>
</dbReference>
<evidence type="ECO:0000313" key="4">
    <source>
        <dbReference type="EMBL" id="PHK97315.1"/>
    </source>
</evidence>
<dbReference type="Proteomes" id="UP000226437">
    <property type="component" value="Unassembled WGS sequence"/>
</dbReference>
<dbReference type="CDD" id="cd04301">
    <property type="entry name" value="NAT_SF"/>
    <property type="match status" value="1"/>
</dbReference>
<protein>
    <submittedName>
        <fullName evidence="4">GNAT family N-acetyltransferase</fullName>
    </submittedName>
</protein>
<gene>
    <name evidence="4" type="ORF">CGL56_16030</name>
</gene>
<dbReference type="InterPro" id="IPR016181">
    <property type="entry name" value="Acyl_CoA_acyltransferase"/>
</dbReference>
<organism evidence="4 5">
    <name type="scientific">Neolewinella marina</name>
    <dbReference type="NCBI Taxonomy" id="438751"/>
    <lineage>
        <taxon>Bacteria</taxon>
        <taxon>Pseudomonadati</taxon>
        <taxon>Bacteroidota</taxon>
        <taxon>Saprospiria</taxon>
        <taxon>Saprospirales</taxon>
        <taxon>Lewinellaceae</taxon>
        <taxon>Neolewinella</taxon>
    </lineage>
</organism>
<accession>A0A2G0CBI2</accession>
<dbReference type="RefSeq" id="WP_099107599.1">
    <property type="nucleotide sequence ID" value="NZ_JAATJF010000003.1"/>
</dbReference>
<dbReference type="Pfam" id="PF00583">
    <property type="entry name" value="Acetyltransf_1"/>
    <property type="match status" value="1"/>
</dbReference>
<comment type="caution">
    <text evidence="4">The sequence shown here is derived from an EMBL/GenBank/DDBJ whole genome shotgun (WGS) entry which is preliminary data.</text>
</comment>
<dbReference type="GO" id="GO:0016747">
    <property type="term" value="F:acyltransferase activity, transferring groups other than amino-acyl groups"/>
    <property type="evidence" value="ECO:0007669"/>
    <property type="project" value="InterPro"/>
</dbReference>
<dbReference type="AlphaFoldDB" id="A0A2G0CBI2"/>
<dbReference type="Gene3D" id="3.40.630.30">
    <property type="match status" value="1"/>
</dbReference>
<feature type="domain" description="N-acetyltransferase" evidence="3">
    <location>
        <begin position="6"/>
        <end position="179"/>
    </location>
</feature>
<evidence type="ECO:0000256" key="2">
    <source>
        <dbReference type="ARBA" id="ARBA00023315"/>
    </source>
</evidence>
<dbReference type="InterPro" id="IPR050832">
    <property type="entry name" value="Bact_Acetyltransf"/>
</dbReference>
<proteinExistence type="predicted"/>
<dbReference type="OrthoDB" id="5292888at2"/>
<dbReference type="InterPro" id="IPR000182">
    <property type="entry name" value="GNAT_dom"/>
</dbReference>
<sequence>MLQPLLRYRPATPFDAPRIAALHTRSWRENYRGAMTDDYLDGQAADERLGVWTQRFSEENPNMQVFLAESGVNLVGFCCLFLDHDSKDGTLLDNLHVHIDYRGRGVGKQLMHWAAKTTMAHDPAGKLYLWVLQQNTAAAAVYRKLGGRMGRREQHHMPGTAAEGTPALAVHFDPADLRERTR</sequence>
<keyword evidence="2" id="KW-0012">Acyltransferase</keyword>
<dbReference type="EMBL" id="PDLO01000009">
    <property type="protein sequence ID" value="PHK97315.1"/>
    <property type="molecule type" value="Genomic_DNA"/>
</dbReference>
<keyword evidence="1 4" id="KW-0808">Transferase</keyword>
<name>A0A2G0CBI2_9BACT</name>
<dbReference type="PANTHER" id="PTHR43877:SF1">
    <property type="entry name" value="ACETYLTRANSFERASE"/>
    <property type="match status" value="1"/>
</dbReference>
<dbReference type="PANTHER" id="PTHR43877">
    <property type="entry name" value="AMINOALKYLPHOSPHONATE N-ACETYLTRANSFERASE-RELATED-RELATED"/>
    <property type="match status" value="1"/>
</dbReference>
<evidence type="ECO:0000313" key="5">
    <source>
        <dbReference type="Proteomes" id="UP000226437"/>
    </source>
</evidence>
<reference evidence="4 5" key="1">
    <citation type="submission" date="2017-10" db="EMBL/GenBank/DDBJ databases">
        <title>The draft genome sequence of Lewinella marina KCTC 32374.</title>
        <authorList>
            <person name="Wang K."/>
        </authorList>
    </citation>
    <scope>NUCLEOTIDE SEQUENCE [LARGE SCALE GENOMIC DNA]</scope>
    <source>
        <strain evidence="4 5">MKG-38</strain>
    </source>
</reference>